<dbReference type="GO" id="GO:0016829">
    <property type="term" value="F:lyase activity"/>
    <property type="evidence" value="ECO:0007669"/>
    <property type="project" value="UniProtKB-KW"/>
</dbReference>
<dbReference type="RefSeq" id="WP_106233897.1">
    <property type="nucleotide sequence ID" value="NZ_PVNG01000001.1"/>
</dbReference>
<dbReference type="InterPro" id="IPR012334">
    <property type="entry name" value="Pectin_lyas_fold"/>
</dbReference>
<dbReference type="AlphaFoldDB" id="A0A2T0NAD3"/>
<evidence type="ECO:0000259" key="3">
    <source>
        <dbReference type="Pfam" id="PF12708"/>
    </source>
</evidence>
<dbReference type="Proteomes" id="UP000238312">
    <property type="component" value="Unassembled WGS sequence"/>
</dbReference>
<comment type="caution">
    <text evidence="4">The sequence shown here is derived from an EMBL/GenBank/DDBJ whole genome shotgun (WGS) entry which is preliminary data.</text>
</comment>
<protein>
    <submittedName>
        <fullName evidence="4">Pectate lyase-like protein</fullName>
    </submittedName>
</protein>
<evidence type="ECO:0000256" key="1">
    <source>
        <dbReference type="SAM" id="MobiDB-lite"/>
    </source>
</evidence>
<organism evidence="4 5">
    <name type="scientific">Nonomuraea fuscirosea</name>
    <dbReference type="NCBI Taxonomy" id="1291556"/>
    <lineage>
        <taxon>Bacteria</taxon>
        <taxon>Bacillati</taxon>
        <taxon>Actinomycetota</taxon>
        <taxon>Actinomycetes</taxon>
        <taxon>Streptosporangiales</taxon>
        <taxon>Streptosporangiaceae</taxon>
        <taxon>Nonomuraea</taxon>
    </lineage>
</organism>
<keyword evidence="5" id="KW-1185">Reference proteome</keyword>
<keyword evidence="2" id="KW-0732">Signal</keyword>
<dbReference type="InterPro" id="IPR024535">
    <property type="entry name" value="RHGA/B-epi-like_pectate_lyase"/>
</dbReference>
<dbReference type="PANTHER" id="PTHR31339:SF9">
    <property type="entry name" value="PLASMIN AND FIBRONECTIN-BINDING PROTEIN A"/>
    <property type="match status" value="1"/>
</dbReference>
<dbReference type="InterPro" id="IPR011050">
    <property type="entry name" value="Pectin_lyase_fold/virulence"/>
</dbReference>
<gene>
    <name evidence="4" type="ORF">B0I32_10156</name>
</gene>
<feature type="domain" description="Rhamnogalacturonase A/B/Epimerase-like pectate lyase" evidence="3">
    <location>
        <begin position="48"/>
        <end position="89"/>
    </location>
</feature>
<dbReference type="PANTHER" id="PTHR31339">
    <property type="entry name" value="PECTIN LYASE-RELATED"/>
    <property type="match status" value="1"/>
</dbReference>
<dbReference type="EMBL" id="PVNG01000001">
    <property type="protein sequence ID" value="PRX69971.1"/>
    <property type="molecule type" value="Genomic_DNA"/>
</dbReference>
<name>A0A2T0NAD3_9ACTN</name>
<keyword evidence="4" id="KW-0456">Lyase</keyword>
<proteinExistence type="predicted"/>
<dbReference type="Pfam" id="PF12708">
    <property type="entry name" value="Pect-lyase_RHGA_epim"/>
    <property type="match status" value="1"/>
</dbReference>
<dbReference type="InterPro" id="IPR051801">
    <property type="entry name" value="GH28_Enzymes"/>
</dbReference>
<sequence length="167" mass="17516">MRTVAASAFATPLLFTGAAPAITPDPWARANRIAAHVRGPKFPHRRFDIRSYGAVGDGVTDCTAAIRTAIRACHQAGGSHVDVPEGRFRTGAVHPLSNVDPHVTAGATLLFSTDPKAYLPLVPTRFEGPGHGFNPRTSSSKTSPPTALPSQPDAGPRHDLTPAPVTT</sequence>
<feature type="signal peptide" evidence="2">
    <location>
        <begin position="1"/>
        <end position="21"/>
    </location>
</feature>
<dbReference type="SUPFAM" id="SSF51126">
    <property type="entry name" value="Pectin lyase-like"/>
    <property type="match status" value="1"/>
</dbReference>
<evidence type="ECO:0000313" key="4">
    <source>
        <dbReference type="EMBL" id="PRX69971.1"/>
    </source>
</evidence>
<evidence type="ECO:0000313" key="5">
    <source>
        <dbReference type="Proteomes" id="UP000238312"/>
    </source>
</evidence>
<feature type="chain" id="PRO_5015586833" evidence="2">
    <location>
        <begin position="22"/>
        <end position="167"/>
    </location>
</feature>
<reference evidence="4 5" key="1">
    <citation type="submission" date="2018-03" db="EMBL/GenBank/DDBJ databases">
        <title>Genomic Encyclopedia of Type Strains, Phase III (KMG-III): the genomes of soil and plant-associated and newly described type strains.</title>
        <authorList>
            <person name="Whitman W."/>
        </authorList>
    </citation>
    <scope>NUCLEOTIDE SEQUENCE [LARGE SCALE GENOMIC DNA]</scope>
    <source>
        <strain evidence="4 5">CGMCC 4.7104</strain>
    </source>
</reference>
<dbReference type="Gene3D" id="2.160.20.10">
    <property type="entry name" value="Single-stranded right-handed beta-helix, Pectin lyase-like"/>
    <property type="match status" value="1"/>
</dbReference>
<dbReference type="OrthoDB" id="3196343at2"/>
<feature type="region of interest" description="Disordered" evidence="1">
    <location>
        <begin position="127"/>
        <end position="167"/>
    </location>
</feature>
<accession>A0A2T0NAD3</accession>
<feature type="compositionally biased region" description="Low complexity" evidence="1">
    <location>
        <begin position="137"/>
        <end position="150"/>
    </location>
</feature>
<evidence type="ECO:0000256" key="2">
    <source>
        <dbReference type="SAM" id="SignalP"/>
    </source>
</evidence>